<evidence type="ECO:0008006" key="5">
    <source>
        <dbReference type="Google" id="ProtNLM"/>
    </source>
</evidence>
<dbReference type="PANTHER" id="PTHR41339:SF1">
    <property type="entry name" value="SECRETED PROTEIN"/>
    <property type="match status" value="1"/>
</dbReference>
<dbReference type="PANTHER" id="PTHR41339">
    <property type="entry name" value="LIPL48"/>
    <property type="match status" value="1"/>
</dbReference>
<organism evidence="3 4">
    <name type="scientific">Archangium gephyra</name>
    <dbReference type="NCBI Taxonomy" id="48"/>
    <lineage>
        <taxon>Bacteria</taxon>
        <taxon>Pseudomonadati</taxon>
        <taxon>Myxococcota</taxon>
        <taxon>Myxococcia</taxon>
        <taxon>Myxococcales</taxon>
        <taxon>Cystobacterineae</taxon>
        <taxon>Archangiaceae</taxon>
        <taxon>Archangium</taxon>
    </lineage>
</organism>
<feature type="compositionally biased region" description="Gly residues" evidence="1">
    <location>
        <begin position="26"/>
        <end position="41"/>
    </location>
</feature>
<gene>
    <name evidence="3" type="ORF">DI536_15810</name>
</gene>
<proteinExistence type="predicted"/>
<reference evidence="3 4" key="1">
    <citation type="submission" date="2017-08" db="EMBL/GenBank/DDBJ databases">
        <title>Infants hospitalized years apart are colonized by the same room-sourced microbial strains.</title>
        <authorList>
            <person name="Brooks B."/>
            <person name="Olm M.R."/>
            <person name="Firek B.A."/>
            <person name="Baker R."/>
            <person name="Thomas B.C."/>
            <person name="Morowitz M.J."/>
            <person name="Banfield J.F."/>
        </authorList>
    </citation>
    <scope>NUCLEOTIDE SEQUENCE [LARGE SCALE GENOMIC DNA]</scope>
    <source>
        <strain evidence="3">S2_003_000_R2_14</strain>
    </source>
</reference>
<evidence type="ECO:0000313" key="4">
    <source>
        <dbReference type="Proteomes" id="UP000249061"/>
    </source>
</evidence>
<feature type="signal peptide" evidence="2">
    <location>
        <begin position="1"/>
        <end position="20"/>
    </location>
</feature>
<feature type="region of interest" description="Disordered" evidence="1">
    <location>
        <begin position="23"/>
        <end position="44"/>
    </location>
</feature>
<dbReference type="EMBL" id="QFQP01000012">
    <property type="protein sequence ID" value="PZR12377.1"/>
    <property type="molecule type" value="Genomic_DNA"/>
</dbReference>
<dbReference type="AlphaFoldDB" id="A0A2W5TEK9"/>
<name>A0A2W5TEK9_9BACT</name>
<dbReference type="Proteomes" id="UP000249061">
    <property type="component" value="Unassembled WGS sequence"/>
</dbReference>
<evidence type="ECO:0000256" key="1">
    <source>
        <dbReference type="SAM" id="MobiDB-lite"/>
    </source>
</evidence>
<feature type="chain" id="PRO_5016142725" description="Lipoprotein" evidence="2">
    <location>
        <begin position="21"/>
        <end position="454"/>
    </location>
</feature>
<comment type="caution">
    <text evidence="3">The sequence shown here is derived from an EMBL/GenBank/DDBJ whole genome shotgun (WGS) entry which is preliminary data.</text>
</comment>
<dbReference type="SUPFAM" id="SSF51126">
    <property type="entry name" value="Pectin lyase-like"/>
    <property type="match status" value="1"/>
</dbReference>
<evidence type="ECO:0000313" key="3">
    <source>
        <dbReference type="EMBL" id="PZR12377.1"/>
    </source>
</evidence>
<protein>
    <recommendedName>
        <fullName evidence="5">Lipoprotein</fullName>
    </recommendedName>
</protein>
<dbReference type="InterPro" id="IPR011050">
    <property type="entry name" value="Pectin_lyase_fold/virulence"/>
</dbReference>
<evidence type="ECO:0000256" key="2">
    <source>
        <dbReference type="SAM" id="SignalP"/>
    </source>
</evidence>
<accession>A0A2W5TEK9</accession>
<sequence>MKLKAAVFALALIGMNSCSSNPTPDGGAGGGTANTGGGGGSQQMQVVNVTGDITQDTTWTKNNLYVLKQLTYVQAGATLTIEAGTTIAGDSTSALIVSRDAKLRANGTATEPIVFTSSLPVGQRGAPTGDWGGLVFLGRARINTMGGENNAEGVADEPRNKYGGTDDAYDCGTLKYARVEFAGRPLSADNELNGVTLNACGSATVVDYLQVHRGADDGVELFGGTVNLKHVVITGSDDDGLDWDKGWTGKAQFLIAAQVAGRGNHGIEADNDANNADLTPRSAPTLYNVTLVGRKPDTAASEGPSRGLILRAGTAGKLHNVIVTNFTSAGLLVDGIPSATQWTAGNLSVANSVFFENPAALTDYVSNPRPDGGITDNMLNEVTELAAPSLANRFDVNPQLTAIGTFDFKPAAGSPVLTGGATPPNDGFFDVSATFVGAIGTDDWTAGWTAYPAN</sequence>
<keyword evidence="2" id="KW-0732">Signal</keyword>